<keyword evidence="1" id="KW-0378">Hydrolase</keyword>
<dbReference type="Gene3D" id="3.40.50.1820">
    <property type="entry name" value="alpha/beta hydrolase"/>
    <property type="match status" value="1"/>
</dbReference>
<protein>
    <submittedName>
        <fullName evidence="3">Pimeloyl-ACP methyl ester carboxylesterase</fullName>
    </submittedName>
</protein>
<dbReference type="InterPro" id="IPR029058">
    <property type="entry name" value="AB_hydrolase_fold"/>
</dbReference>
<dbReference type="Proteomes" id="UP000294830">
    <property type="component" value="Unassembled WGS sequence"/>
</dbReference>
<accession>A0A4R2EWA9</accession>
<proteinExistence type="predicted"/>
<dbReference type="RefSeq" id="WP_131837734.1">
    <property type="nucleotide sequence ID" value="NZ_SLWB01000001.1"/>
</dbReference>
<dbReference type="EMBL" id="SLWB01000001">
    <property type="protein sequence ID" value="TCN72948.1"/>
    <property type="molecule type" value="Genomic_DNA"/>
</dbReference>
<dbReference type="SUPFAM" id="SSF53474">
    <property type="entry name" value="alpha/beta-Hydrolases"/>
    <property type="match status" value="1"/>
</dbReference>
<feature type="domain" description="AB hydrolase-1" evidence="2">
    <location>
        <begin position="13"/>
        <end position="115"/>
    </location>
</feature>
<reference evidence="3 4" key="1">
    <citation type="submission" date="2019-03" db="EMBL/GenBank/DDBJ databases">
        <title>Genomic Encyclopedia of Archaeal and Bacterial Type Strains, Phase II (KMG-II): from individual species to whole genera.</title>
        <authorList>
            <person name="Goeker M."/>
        </authorList>
    </citation>
    <scope>NUCLEOTIDE SEQUENCE [LARGE SCALE GENOMIC DNA]</scope>
    <source>
        <strain evidence="3 4">RL-C</strain>
    </source>
</reference>
<name>A0A4R2EWA9_9BACT</name>
<gene>
    <name evidence="3" type="ORF">CLV25_101166</name>
</gene>
<sequence length="272" mass="31419">MKLFYRHFGNGWPLIIVHGLYGSSDNWLSVAKRLETHFSIYLIDLRNHGHSPHSSIHSYEAMALDLSEFIEDKHIEKPILIGHSMGGKVVMQYGLMFPNRVQRVVVVDISPLSNSHNQHKQHIIEEHKSIISTLKGLPIESVNSYVEADIMLKKHIDSERLRGFLLKNLGRQGKGFRWKFNLTVIAEQLESIMQGFEINNPKHVNQNSFPILFIKGKESDYIDDDDIKAIHQFYPEFKMVGIDNAGHWVHAEQQDRFINELIQFCSIEAHLS</sequence>
<dbReference type="InterPro" id="IPR000073">
    <property type="entry name" value="AB_hydrolase_1"/>
</dbReference>
<evidence type="ECO:0000313" key="4">
    <source>
        <dbReference type="Proteomes" id="UP000294830"/>
    </source>
</evidence>
<evidence type="ECO:0000259" key="2">
    <source>
        <dbReference type="Pfam" id="PF00561"/>
    </source>
</evidence>
<dbReference type="OrthoDB" id="9808398at2"/>
<dbReference type="AlphaFoldDB" id="A0A4R2EWA9"/>
<keyword evidence="4" id="KW-1185">Reference proteome</keyword>
<evidence type="ECO:0000313" key="3">
    <source>
        <dbReference type="EMBL" id="TCN72948.1"/>
    </source>
</evidence>
<dbReference type="PANTHER" id="PTHR46118">
    <property type="entry name" value="PROTEIN ABHD11"/>
    <property type="match status" value="1"/>
</dbReference>
<organism evidence="3 4">
    <name type="scientific">Acetobacteroides hydrogenigenes</name>
    <dbReference type="NCBI Taxonomy" id="979970"/>
    <lineage>
        <taxon>Bacteria</taxon>
        <taxon>Pseudomonadati</taxon>
        <taxon>Bacteroidota</taxon>
        <taxon>Bacteroidia</taxon>
        <taxon>Bacteroidales</taxon>
        <taxon>Rikenellaceae</taxon>
        <taxon>Acetobacteroides</taxon>
    </lineage>
</organism>
<comment type="caution">
    <text evidence="3">The sequence shown here is derived from an EMBL/GenBank/DDBJ whole genome shotgun (WGS) entry which is preliminary data.</text>
</comment>
<dbReference type="Pfam" id="PF00561">
    <property type="entry name" value="Abhydrolase_1"/>
    <property type="match status" value="1"/>
</dbReference>
<dbReference type="PRINTS" id="PR00111">
    <property type="entry name" value="ABHYDROLASE"/>
</dbReference>
<evidence type="ECO:0000256" key="1">
    <source>
        <dbReference type="ARBA" id="ARBA00022801"/>
    </source>
</evidence>
<dbReference type="PANTHER" id="PTHR46118:SF4">
    <property type="entry name" value="PROTEIN ABHD11"/>
    <property type="match status" value="1"/>
</dbReference>
<dbReference type="GO" id="GO:0016787">
    <property type="term" value="F:hydrolase activity"/>
    <property type="evidence" value="ECO:0007669"/>
    <property type="project" value="UniProtKB-KW"/>
</dbReference>